<dbReference type="VEuPathDB" id="VectorBase:LLOJ006205"/>
<dbReference type="InterPro" id="IPR001660">
    <property type="entry name" value="SAM"/>
</dbReference>
<evidence type="ECO:0000313" key="4">
    <source>
        <dbReference type="EnsemblMetazoa" id="LLOJ006205-PA"/>
    </source>
</evidence>
<dbReference type="PROSITE" id="PS50297">
    <property type="entry name" value="ANK_REP_REGION"/>
    <property type="match status" value="2"/>
</dbReference>
<dbReference type="PROSITE" id="PS50088">
    <property type="entry name" value="ANK_REPEAT"/>
    <property type="match status" value="3"/>
</dbReference>
<dbReference type="PANTHER" id="PTHR24157:SF0">
    <property type="entry name" value="ANKYRIN REPEAT DOMAIN-CONTAINING PROTEIN 34A-RELATED"/>
    <property type="match status" value="1"/>
</dbReference>
<dbReference type="Pfam" id="PF12796">
    <property type="entry name" value="Ank_2"/>
    <property type="match status" value="1"/>
</dbReference>
<keyword evidence="5" id="KW-1185">Reference proteome</keyword>
<dbReference type="AlphaFoldDB" id="A0A1B0GJA4"/>
<evidence type="ECO:0000259" key="3">
    <source>
        <dbReference type="Pfam" id="PF00536"/>
    </source>
</evidence>
<evidence type="ECO:0000256" key="1">
    <source>
        <dbReference type="PROSITE-ProRule" id="PRU00023"/>
    </source>
</evidence>
<feature type="repeat" description="ANK" evidence="1">
    <location>
        <begin position="147"/>
        <end position="171"/>
    </location>
</feature>
<dbReference type="EnsemblMetazoa" id="LLOJ006205-RA">
    <property type="protein sequence ID" value="LLOJ006205-PA"/>
    <property type="gene ID" value="LLOJ006205"/>
</dbReference>
<protein>
    <recommendedName>
        <fullName evidence="3">SAM domain-containing protein</fullName>
    </recommendedName>
</protein>
<feature type="domain" description="SAM" evidence="3">
    <location>
        <begin position="282"/>
        <end position="323"/>
    </location>
</feature>
<dbReference type="InterPro" id="IPR013761">
    <property type="entry name" value="SAM/pointed_sf"/>
</dbReference>
<dbReference type="GO" id="GO:0071546">
    <property type="term" value="C:pi-body"/>
    <property type="evidence" value="ECO:0007669"/>
    <property type="project" value="TreeGrafter"/>
</dbReference>
<accession>A0A1B0GJA4</accession>
<dbReference type="InterPro" id="IPR036770">
    <property type="entry name" value="Ankyrin_rpt-contain_sf"/>
</dbReference>
<feature type="transmembrane region" description="Helical" evidence="2">
    <location>
        <begin position="439"/>
        <end position="456"/>
    </location>
</feature>
<evidence type="ECO:0000256" key="2">
    <source>
        <dbReference type="SAM" id="Phobius"/>
    </source>
</evidence>
<dbReference type="PANTHER" id="PTHR24157">
    <property type="entry name" value="ANKYRIN REPEAT, SAM AND BASIC LEUCINE ZIPPER DOMAIN-CONTAINING PROTEIN 1"/>
    <property type="match status" value="1"/>
</dbReference>
<dbReference type="Proteomes" id="UP000092461">
    <property type="component" value="Unassembled WGS sequence"/>
</dbReference>
<evidence type="ECO:0000313" key="5">
    <source>
        <dbReference type="Proteomes" id="UP000092461"/>
    </source>
</evidence>
<dbReference type="VEuPathDB" id="VectorBase:LLONM1_006046"/>
<dbReference type="Pfam" id="PF00023">
    <property type="entry name" value="Ank"/>
    <property type="match status" value="1"/>
</dbReference>
<keyword evidence="2" id="KW-0812">Transmembrane</keyword>
<keyword evidence="2" id="KW-0472">Membrane</keyword>
<keyword evidence="1" id="KW-0040">ANK repeat</keyword>
<reference evidence="4" key="1">
    <citation type="submission" date="2020-05" db="UniProtKB">
        <authorList>
            <consortium name="EnsemblMetazoa"/>
        </authorList>
    </citation>
    <scope>IDENTIFICATION</scope>
    <source>
        <strain evidence="4">Jacobina</strain>
    </source>
</reference>
<dbReference type="Gene3D" id="1.25.40.20">
    <property type="entry name" value="Ankyrin repeat-containing domain"/>
    <property type="match status" value="2"/>
</dbReference>
<dbReference type="Gene3D" id="1.10.150.50">
    <property type="entry name" value="Transcription Factor, Ets-1"/>
    <property type="match status" value="1"/>
</dbReference>
<dbReference type="InterPro" id="IPR002110">
    <property type="entry name" value="Ankyrin_rpt"/>
</dbReference>
<dbReference type="SUPFAM" id="SSF48403">
    <property type="entry name" value="Ankyrin repeat"/>
    <property type="match status" value="1"/>
</dbReference>
<proteinExistence type="predicted"/>
<dbReference type="SMART" id="SM00248">
    <property type="entry name" value="ANK"/>
    <property type="match status" value="4"/>
</dbReference>
<feature type="repeat" description="ANK" evidence="1">
    <location>
        <begin position="76"/>
        <end position="108"/>
    </location>
</feature>
<sequence>MAYHPCPESDYTDSDSEFDFAFPKTSAPHQVPQKSALEIFLDTLESALRNGDLDVVRKSFESQEFKFDLNEAFPQSGWTPLQTAAHAGSVASVGFLLDRGADATLTHDALTPLITACMSRCEDAGAVREIVEMLLDHGASPTATDRYGFTPLMHACQGGYVPVIEKLLQHGDPDAIDSSGRTALFHAIESNNRDAVVCLLAHGVCKDVVDFKGFTPRSLAEFCGHADILEVIPRGRGTFDIPTCYLTYSKIQDIVPDLTDGSRIPAYFPDLKTILFGMECDHLLPIFALNKINLEEFLSLTDDGLQQLGIRLPFVRKRILRGLFLFHMREWAKGCVPNARKDEKIDLFDLFRQAASHLKHLVILKSTLNHIHNMQQINFHPPTQQAVASCRYALHQLIQQVGSLQDRISYIQSFNPKPILNIDMEALHRSRVCERRKKFLLYSAIAVITVIVIRRVRHH</sequence>
<feature type="repeat" description="ANK" evidence="1">
    <location>
        <begin position="108"/>
        <end position="146"/>
    </location>
</feature>
<organism evidence="4 5">
    <name type="scientific">Lutzomyia longipalpis</name>
    <name type="common">Sand fly</name>
    <dbReference type="NCBI Taxonomy" id="7200"/>
    <lineage>
        <taxon>Eukaryota</taxon>
        <taxon>Metazoa</taxon>
        <taxon>Ecdysozoa</taxon>
        <taxon>Arthropoda</taxon>
        <taxon>Hexapoda</taxon>
        <taxon>Insecta</taxon>
        <taxon>Pterygota</taxon>
        <taxon>Neoptera</taxon>
        <taxon>Endopterygota</taxon>
        <taxon>Diptera</taxon>
        <taxon>Nematocera</taxon>
        <taxon>Psychodoidea</taxon>
        <taxon>Psychodidae</taxon>
        <taxon>Lutzomyia</taxon>
        <taxon>Lutzomyia</taxon>
    </lineage>
</organism>
<name>A0A1B0GJA4_LUTLO</name>
<dbReference type="SUPFAM" id="SSF47769">
    <property type="entry name" value="SAM/Pointed domain"/>
    <property type="match status" value="1"/>
</dbReference>
<dbReference type="Pfam" id="PF00536">
    <property type="entry name" value="SAM_1"/>
    <property type="match status" value="1"/>
</dbReference>
<dbReference type="EMBL" id="AJWK01019999">
    <property type="status" value="NOT_ANNOTATED_CDS"/>
    <property type="molecule type" value="Genomic_DNA"/>
</dbReference>
<keyword evidence="2" id="KW-1133">Transmembrane helix</keyword>